<comment type="function">
    <text evidence="5">Specifically catalyzes the decarboxylation of meso-diaminopimelate (meso-DAP) to L-lysine.</text>
</comment>
<dbReference type="SUPFAM" id="SSF51419">
    <property type="entry name" value="PLP-binding barrel"/>
    <property type="match status" value="1"/>
</dbReference>
<evidence type="ECO:0000256" key="7">
    <source>
        <dbReference type="PIRSR" id="PIRSR600183-50"/>
    </source>
</evidence>
<feature type="binding site" evidence="5">
    <location>
        <begin position="311"/>
        <end position="314"/>
    </location>
    <ligand>
        <name>pyridoxal 5'-phosphate</name>
        <dbReference type="ChEBI" id="CHEBI:597326"/>
    </ligand>
</feature>
<evidence type="ECO:0000256" key="5">
    <source>
        <dbReference type="HAMAP-Rule" id="MF_02120"/>
    </source>
</evidence>
<feature type="binding site" evidence="5">
    <location>
        <position position="269"/>
    </location>
    <ligand>
        <name>pyridoxal 5'-phosphate</name>
        <dbReference type="ChEBI" id="CHEBI:597326"/>
    </ligand>
</feature>
<evidence type="ECO:0000256" key="1">
    <source>
        <dbReference type="ARBA" id="ARBA00001933"/>
    </source>
</evidence>
<name>A0A0R1MQJ5_9LACO</name>
<evidence type="ECO:0000256" key="4">
    <source>
        <dbReference type="ARBA" id="ARBA00023239"/>
    </source>
</evidence>
<comment type="similarity">
    <text evidence="5">Belongs to the Orn/Lys/Arg decarboxylase class-II family. LysA subfamily.</text>
</comment>
<feature type="modified residue" description="N6-(pyridoxal phosphate)lysine" evidence="5 7">
    <location>
        <position position="87"/>
    </location>
</feature>
<dbReference type="PRINTS" id="PR01179">
    <property type="entry name" value="ODADCRBXLASE"/>
</dbReference>
<evidence type="ECO:0000313" key="11">
    <source>
        <dbReference type="Proteomes" id="UP000051448"/>
    </source>
</evidence>
<dbReference type="GO" id="GO:0009089">
    <property type="term" value="P:lysine biosynthetic process via diaminopimelate"/>
    <property type="evidence" value="ECO:0007669"/>
    <property type="project" value="UniProtKB-UniRule"/>
</dbReference>
<dbReference type="PANTHER" id="PTHR43727">
    <property type="entry name" value="DIAMINOPIMELATE DECARBOXYLASE"/>
    <property type="match status" value="1"/>
</dbReference>
<evidence type="ECO:0000256" key="8">
    <source>
        <dbReference type="RuleBase" id="RU003738"/>
    </source>
</evidence>
<dbReference type="PATRIC" id="fig|1423759.3.peg.466"/>
<evidence type="ECO:0000256" key="6">
    <source>
        <dbReference type="NCBIfam" id="TIGR01048"/>
    </source>
</evidence>
<comment type="caution">
    <text evidence="10">The sequence shown here is derived from an EMBL/GenBank/DDBJ whole genome shotgun (WGS) entry which is preliminary data.</text>
</comment>
<keyword evidence="3 5" id="KW-0663">Pyridoxal phosphate</keyword>
<dbReference type="InterPro" id="IPR000183">
    <property type="entry name" value="Orn/DAP/Arg_de-COase"/>
</dbReference>
<keyword evidence="4 5" id="KW-0456">Lyase</keyword>
<dbReference type="InterPro" id="IPR002986">
    <property type="entry name" value="DAP_deCOOHase_LysA"/>
</dbReference>
<gene>
    <name evidence="5" type="primary">lysA</name>
    <name evidence="10" type="ORF">FC92_GL000431</name>
</gene>
<comment type="cofactor">
    <cofactor evidence="1 5 7 8">
        <name>pyridoxal 5'-phosphate</name>
        <dbReference type="ChEBI" id="CHEBI:597326"/>
    </cofactor>
</comment>
<dbReference type="STRING" id="1423759.FC92_GL000431"/>
<proteinExistence type="inferred from homology"/>
<evidence type="ECO:0000256" key="2">
    <source>
        <dbReference type="ARBA" id="ARBA00022793"/>
    </source>
</evidence>
<dbReference type="GO" id="GO:0030170">
    <property type="term" value="F:pyridoxal phosphate binding"/>
    <property type="evidence" value="ECO:0007669"/>
    <property type="project" value="UniProtKB-UniRule"/>
</dbReference>
<dbReference type="PANTHER" id="PTHR43727:SF2">
    <property type="entry name" value="GROUP IV DECARBOXYLASE"/>
    <property type="match status" value="1"/>
</dbReference>
<feature type="binding site" evidence="5">
    <location>
        <position position="355"/>
    </location>
    <ligand>
        <name>substrate</name>
    </ligand>
</feature>
<dbReference type="FunFam" id="3.20.20.10:FF:000003">
    <property type="entry name" value="Diaminopimelate decarboxylase"/>
    <property type="match status" value="1"/>
</dbReference>
<dbReference type="InterPro" id="IPR022644">
    <property type="entry name" value="De-COase2_N"/>
</dbReference>
<evidence type="ECO:0000313" key="10">
    <source>
        <dbReference type="EMBL" id="KRL06731.1"/>
    </source>
</evidence>
<comment type="pathway">
    <text evidence="5 8">Amino-acid biosynthesis; L-lysine biosynthesis via DAP pathway; L-lysine from DL-2,6-diaminopimelate: step 1/1.</text>
</comment>
<dbReference type="Proteomes" id="UP000051448">
    <property type="component" value="Unassembled WGS sequence"/>
</dbReference>
<dbReference type="InterPro" id="IPR009006">
    <property type="entry name" value="Ala_racemase/Decarboxylase_C"/>
</dbReference>
<keyword evidence="5 8" id="KW-0457">Lysine biosynthesis</keyword>
<feature type="binding site" evidence="5">
    <location>
        <position position="351"/>
    </location>
    <ligand>
        <name>substrate</name>
    </ligand>
</feature>
<sequence length="454" mass="49460">MVFPAFLFNYNFFEKRGCLKLTSLSDEVTTNEAGHLTIGGVDTLKLVSKYGSPLIAYDVSKIKSQISHFKQAFIDADVPYRVTYASKAFSAVAMYQLVAGEGLGCDVVSGGELVAALKGGMPAKRIEFHGNNKLPIELEMAVDAQIGCIVVDNFQEIAYLDKILKEKDTTISVVVRVAPGIEAETHKYISTGQENSKFGFDVHSGQAKKALKELLDNPRMNVLGVHCHIGSQIFAARGFVMAVDKMVSLLQQWHEEFGFSAKLLNLGGGFGARYVDSDAPSPAEDFVKQIIAEVKEKIAAANLEFPEIWIEPGRSLVAEAGSTLYTVGSRKDVEGVCHFVAVDGGMGDNIRPALYQAKYDAILANKPHALKEQIVTVVGKYCESGDILVKDALLPITHPGDILAVPSTGAYGYTMASNYNRNPRPAVVFCEDGQDKLIIRRETYDDLLSYDLGL</sequence>
<dbReference type="HAMAP" id="MF_02120">
    <property type="entry name" value="LysA"/>
    <property type="match status" value="1"/>
</dbReference>
<evidence type="ECO:0000259" key="9">
    <source>
        <dbReference type="Pfam" id="PF02784"/>
    </source>
</evidence>
<dbReference type="EMBL" id="AZDX01000015">
    <property type="protein sequence ID" value="KRL06731.1"/>
    <property type="molecule type" value="Genomic_DNA"/>
</dbReference>
<accession>A0A0R1MQJ5</accession>
<dbReference type="PRINTS" id="PR01181">
    <property type="entry name" value="DAPDCRBXLASE"/>
</dbReference>
<reference evidence="10 11" key="1">
    <citation type="journal article" date="2015" name="Genome Announc.">
        <title>Expanding the biotechnology potential of lactobacilli through comparative genomics of 213 strains and associated genera.</title>
        <authorList>
            <person name="Sun Z."/>
            <person name="Harris H.M."/>
            <person name="McCann A."/>
            <person name="Guo C."/>
            <person name="Argimon S."/>
            <person name="Zhang W."/>
            <person name="Yang X."/>
            <person name="Jeffery I.B."/>
            <person name="Cooney J.C."/>
            <person name="Kagawa T.F."/>
            <person name="Liu W."/>
            <person name="Song Y."/>
            <person name="Salvetti E."/>
            <person name="Wrobel A."/>
            <person name="Rasinkangas P."/>
            <person name="Parkhill J."/>
            <person name="Rea M.C."/>
            <person name="O'Sullivan O."/>
            <person name="Ritari J."/>
            <person name="Douillard F.P."/>
            <person name="Paul Ross R."/>
            <person name="Yang R."/>
            <person name="Briner A.E."/>
            <person name="Felis G.E."/>
            <person name="de Vos W.M."/>
            <person name="Barrangou R."/>
            <person name="Klaenhammer T.R."/>
            <person name="Caufield P.W."/>
            <person name="Cui Y."/>
            <person name="Zhang H."/>
            <person name="O'Toole P.W."/>
        </authorList>
    </citation>
    <scope>NUCLEOTIDE SEQUENCE [LARGE SCALE GENOMIC DNA]</scope>
    <source>
        <strain evidence="10 11">DSM 19519</strain>
    </source>
</reference>
<dbReference type="AlphaFoldDB" id="A0A0R1MQJ5"/>
<comment type="catalytic activity">
    <reaction evidence="5 8">
        <text>meso-2,6-diaminopimelate + H(+) = L-lysine + CO2</text>
        <dbReference type="Rhea" id="RHEA:15101"/>
        <dbReference type="ChEBI" id="CHEBI:15378"/>
        <dbReference type="ChEBI" id="CHEBI:16526"/>
        <dbReference type="ChEBI" id="CHEBI:32551"/>
        <dbReference type="ChEBI" id="CHEBI:57791"/>
        <dbReference type="EC" id="4.1.1.20"/>
    </reaction>
</comment>
<dbReference type="UniPathway" id="UPA00034">
    <property type="reaction ID" value="UER00027"/>
</dbReference>
<protein>
    <recommendedName>
        <fullName evidence="5 6">Diaminopimelate decarboxylase</fullName>
        <shortName evidence="5">DAP decarboxylase</shortName>
        <shortName evidence="5">DAPDC</shortName>
        <ecNumber evidence="5 6">4.1.1.20</ecNumber>
    </recommendedName>
</protein>
<dbReference type="CDD" id="cd06828">
    <property type="entry name" value="PLPDE_III_DapDC"/>
    <property type="match status" value="1"/>
</dbReference>
<feature type="binding site" evidence="5">
    <location>
        <position position="411"/>
    </location>
    <ligand>
        <name>pyridoxal 5'-phosphate</name>
        <dbReference type="ChEBI" id="CHEBI:597326"/>
    </ligand>
</feature>
<evidence type="ECO:0000256" key="3">
    <source>
        <dbReference type="ARBA" id="ARBA00022898"/>
    </source>
</evidence>
<dbReference type="Gene3D" id="3.20.20.10">
    <property type="entry name" value="Alanine racemase"/>
    <property type="match status" value="1"/>
</dbReference>
<dbReference type="Gene3D" id="2.40.37.10">
    <property type="entry name" value="Lyase, Ornithine Decarboxylase, Chain A, domain 1"/>
    <property type="match status" value="1"/>
</dbReference>
<organism evidence="10 11">
    <name type="scientific">Liquorilactobacillus hordei DSM 19519</name>
    <dbReference type="NCBI Taxonomy" id="1423759"/>
    <lineage>
        <taxon>Bacteria</taxon>
        <taxon>Bacillati</taxon>
        <taxon>Bacillota</taxon>
        <taxon>Bacilli</taxon>
        <taxon>Lactobacillales</taxon>
        <taxon>Lactobacillaceae</taxon>
        <taxon>Liquorilactobacillus</taxon>
    </lineage>
</organism>
<keyword evidence="2 5" id="KW-0210">Decarboxylase</keyword>
<dbReference type="NCBIfam" id="TIGR01048">
    <property type="entry name" value="lysA"/>
    <property type="match status" value="1"/>
</dbReference>
<feature type="binding site" evidence="5">
    <location>
        <position position="314"/>
    </location>
    <ligand>
        <name>substrate</name>
    </ligand>
</feature>
<feature type="binding site" evidence="5">
    <location>
        <position position="383"/>
    </location>
    <ligand>
        <name>substrate</name>
    </ligand>
</feature>
<keyword evidence="11" id="KW-1185">Reference proteome</keyword>
<keyword evidence="5" id="KW-0028">Amino-acid biosynthesis</keyword>
<dbReference type="EC" id="4.1.1.20" evidence="5 6"/>
<dbReference type="Pfam" id="PF02784">
    <property type="entry name" value="Orn_Arg_deC_N"/>
    <property type="match status" value="1"/>
</dbReference>
<dbReference type="InterPro" id="IPR029066">
    <property type="entry name" value="PLP-binding_barrel"/>
</dbReference>
<comment type="subunit">
    <text evidence="5">Homodimer.</text>
</comment>
<feature type="binding site" evidence="5">
    <location>
        <position position="411"/>
    </location>
    <ligand>
        <name>substrate</name>
    </ligand>
</feature>
<dbReference type="SUPFAM" id="SSF50621">
    <property type="entry name" value="Alanine racemase C-terminal domain-like"/>
    <property type="match status" value="1"/>
</dbReference>
<dbReference type="GO" id="GO:0008836">
    <property type="term" value="F:diaminopimelate decarboxylase activity"/>
    <property type="evidence" value="ECO:0007669"/>
    <property type="project" value="UniProtKB-UniRule"/>
</dbReference>
<feature type="domain" description="Orn/DAP/Arg decarboxylase 2 N-terminal" evidence="9">
    <location>
        <begin position="60"/>
        <end position="318"/>
    </location>
</feature>
<feature type="active site" description="Proton donor" evidence="7">
    <location>
        <position position="382"/>
    </location>
</feature>